<sequence>MEELKGMGIDKNILLKHIKLQELVWYGGDFRDDQSKPRYEPTKEDFLLTIPFVERYLYSHGYRQPTKNVFQERLKYVFNAQLKQEDKKTYEFIAGSKDYDFANAYYAISSKGFITYNWLLRDLIAVESDKVRLKPEVLKLILVLNNFVFYDDRAAFKFLELSKHKGDDDFGDFYDGKMILQELFEVYKYFGSQQLNQWYFQKTKGRRFAFDKYIFERNSNNQLIAHQSLMETIERNTNEKGTYITQLGLYVYKVLQDEDEMNAYHYNLEDKAQMFCYFANLEYKMRKKYYPGSFNYIGDFGRTSYTYIIMTNCEAVYEEAKKHNYFGISKPAMMEEMEQEGLELNPPGGDPE</sequence>
<evidence type="ECO:0000313" key="1">
    <source>
        <dbReference type="EMBL" id="SJZ60471.1"/>
    </source>
</evidence>
<organism evidence="1 2">
    <name type="scientific">Segatella oulorum</name>
    <dbReference type="NCBI Taxonomy" id="28136"/>
    <lineage>
        <taxon>Bacteria</taxon>
        <taxon>Pseudomonadati</taxon>
        <taxon>Bacteroidota</taxon>
        <taxon>Bacteroidia</taxon>
        <taxon>Bacteroidales</taxon>
        <taxon>Prevotellaceae</taxon>
        <taxon>Segatella</taxon>
    </lineage>
</organism>
<protein>
    <submittedName>
        <fullName evidence="1">Uncharacterized protein</fullName>
    </submittedName>
</protein>
<reference evidence="1 2" key="1">
    <citation type="submission" date="2017-02" db="EMBL/GenBank/DDBJ databases">
        <authorList>
            <person name="Peterson S.W."/>
        </authorList>
    </citation>
    <scope>NUCLEOTIDE SEQUENCE [LARGE SCALE GENOMIC DNA]</scope>
    <source>
        <strain evidence="1 2">ATCC 43324</strain>
    </source>
</reference>
<proteinExistence type="predicted"/>
<gene>
    <name evidence="1" type="ORF">SAMN02745202_00583</name>
</gene>
<dbReference type="Proteomes" id="UP000190065">
    <property type="component" value="Unassembled WGS sequence"/>
</dbReference>
<dbReference type="RefSeq" id="WP_234400997.1">
    <property type="nucleotide sequence ID" value="NZ_FUXK01000005.1"/>
</dbReference>
<dbReference type="AlphaFoldDB" id="A0A1T4M0N7"/>
<name>A0A1T4M0N7_9BACT</name>
<dbReference type="EMBL" id="FUXK01000005">
    <property type="protein sequence ID" value="SJZ60471.1"/>
    <property type="molecule type" value="Genomic_DNA"/>
</dbReference>
<evidence type="ECO:0000313" key="2">
    <source>
        <dbReference type="Proteomes" id="UP000190065"/>
    </source>
</evidence>
<accession>A0A1T4M0N7</accession>